<dbReference type="InterPro" id="IPR009056">
    <property type="entry name" value="Cyt_c-like_dom"/>
</dbReference>
<dbReference type="InterPro" id="IPR002327">
    <property type="entry name" value="Cyt_c_1A/1B"/>
</dbReference>
<sequence>MQPKHRWSIVTRMDSHDANRIGAAFLLTALAMAGSVWAGHLAIPVAIPLRPAFTLPQTPDGSASLSVADALAHADPKAGQALAARSCTTCHSFTKGAPPTVGPNLFGVAGTPVADIPGYSFSPALSAHRSELWTDEALSAWLESPARFAPGTRMAFPGLSDIRDRAAIIAYLHTLSDGGHQP</sequence>
<dbReference type="Proteomes" id="UP000254958">
    <property type="component" value="Unassembled WGS sequence"/>
</dbReference>
<dbReference type="InterPro" id="IPR036909">
    <property type="entry name" value="Cyt_c-like_dom_sf"/>
</dbReference>
<dbReference type="GO" id="GO:0046872">
    <property type="term" value="F:metal ion binding"/>
    <property type="evidence" value="ECO:0007669"/>
    <property type="project" value="UniProtKB-KW"/>
</dbReference>
<proteinExistence type="predicted"/>
<gene>
    <name evidence="8" type="ORF">C7453_103188</name>
</gene>
<dbReference type="GO" id="GO:0009055">
    <property type="term" value="F:electron transfer activity"/>
    <property type="evidence" value="ECO:0007669"/>
    <property type="project" value="InterPro"/>
</dbReference>
<feature type="domain" description="Cytochrome c" evidence="7">
    <location>
        <begin position="74"/>
        <end position="176"/>
    </location>
</feature>
<evidence type="ECO:0000256" key="2">
    <source>
        <dbReference type="ARBA" id="ARBA00022617"/>
    </source>
</evidence>
<reference evidence="8 9" key="1">
    <citation type="submission" date="2018-07" db="EMBL/GenBank/DDBJ databases">
        <title>Genomic Encyclopedia of Type Strains, Phase IV (KMG-IV): sequencing the most valuable type-strain genomes for metagenomic binning, comparative biology and taxonomic classification.</title>
        <authorList>
            <person name="Goeker M."/>
        </authorList>
    </citation>
    <scope>NUCLEOTIDE SEQUENCE [LARGE SCALE GENOMIC DNA]</scope>
    <source>
        <strain evidence="8 9">DSM 5603</strain>
    </source>
</reference>
<dbReference type="AlphaFoldDB" id="A0A370G4D6"/>
<keyword evidence="4" id="KW-0249">Electron transport</keyword>
<dbReference type="RefSeq" id="WP_245948904.1">
    <property type="nucleotide sequence ID" value="NZ_BJMI01000002.1"/>
</dbReference>
<dbReference type="GO" id="GO:0020037">
    <property type="term" value="F:heme binding"/>
    <property type="evidence" value="ECO:0007669"/>
    <property type="project" value="InterPro"/>
</dbReference>
<organism evidence="8 9">
    <name type="scientific">Gluconacetobacter liquefaciens</name>
    <name type="common">Acetobacter liquefaciens</name>
    <dbReference type="NCBI Taxonomy" id="89584"/>
    <lineage>
        <taxon>Bacteria</taxon>
        <taxon>Pseudomonadati</taxon>
        <taxon>Pseudomonadota</taxon>
        <taxon>Alphaproteobacteria</taxon>
        <taxon>Acetobacterales</taxon>
        <taxon>Acetobacteraceae</taxon>
        <taxon>Gluconacetobacter</taxon>
    </lineage>
</organism>
<comment type="caution">
    <text evidence="8">The sequence shown here is derived from an EMBL/GenBank/DDBJ whole genome shotgun (WGS) entry which is preliminary data.</text>
</comment>
<accession>A0A370G4D6</accession>
<evidence type="ECO:0000313" key="9">
    <source>
        <dbReference type="Proteomes" id="UP000254958"/>
    </source>
</evidence>
<dbReference type="SUPFAM" id="SSF46626">
    <property type="entry name" value="Cytochrome c"/>
    <property type="match status" value="1"/>
</dbReference>
<name>A0A370G4D6_GLULI</name>
<keyword evidence="1" id="KW-0813">Transport</keyword>
<keyword evidence="5 6" id="KW-0408">Iron</keyword>
<evidence type="ECO:0000256" key="5">
    <source>
        <dbReference type="ARBA" id="ARBA00023004"/>
    </source>
</evidence>
<protein>
    <submittedName>
        <fullName evidence="8">Cytochrome c</fullName>
    </submittedName>
</protein>
<evidence type="ECO:0000256" key="1">
    <source>
        <dbReference type="ARBA" id="ARBA00022448"/>
    </source>
</evidence>
<evidence type="ECO:0000256" key="3">
    <source>
        <dbReference type="ARBA" id="ARBA00022723"/>
    </source>
</evidence>
<keyword evidence="3 6" id="KW-0479">Metal-binding</keyword>
<dbReference type="Pfam" id="PF00034">
    <property type="entry name" value="Cytochrom_C"/>
    <property type="match status" value="1"/>
</dbReference>
<evidence type="ECO:0000256" key="6">
    <source>
        <dbReference type="PROSITE-ProRule" id="PRU00433"/>
    </source>
</evidence>
<keyword evidence="2 6" id="KW-0349">Heme</keyword>
<dbReference type="PRINTS" id="PR00604">
    <property type="entry name" value="CYTCHRMECIAB"/>
</dbReference>
<dbReference type="PROSITE" id="PS51007">
    <property type="entry name" value="CYTC"/>
    <property type="match status" value="1"/>
</dbReference>
<evidence type="ECO:0000313" key="8">
    <source>
        <dbReference type="EMBL" id="RDI38727.1"/>
    </source>
</evidence>
<dbReference type="Gene3D" id="1.10.760.10">
    <property type="entry name" value="Cytochrome c-like domain"/>
    <property type="match status" value="1"/>
</dbReference>
<dbReference type="PANTHER" id="PTHR11961">
    <property type="entry name" value="CYTOCHROME C"/>
    <property type="match status" value="1"/>
</dbReference>
<evidence type="ECO:0000259" key="7">
    <source>
        <dbReference type="PROSITE" id="PS51007"/>
    </source>
</evidence>
<dbReference type="EMBL" id="QQAW01000003">
    <property type="protein sequence ID" value="RDI38727.1"/>
    <property type="molecule type" value="Genomic_DNA"/>
</dbReference>
<evidence type="ECO:0000256" key="4">
    <source>
        <dbReference type="ARBA" id="ARBA00022982"/>
    </source>
</evidence>
<keyword evidence="9" id="KW-1185">Reference proteome</keyword>